<dbReference type="GO" id="GO:0045732">
    <property type="term" value="P:positive regulation of protein catabolic process"/>
    <property type="evidence" value="ECO:0007669"/>
    <property type="project" value="TreeGrafter"/>
</dbReference>
<evidence type="ECO:0000256" key="3">
    <source>
        <dbReference type="PROSITE-ProRule" id="PRU00023"/>
    </source>
</evidence>
<organism evidence="5 6">
    <name type="scientific">Alkalispirochaeta americana</name>
    <dbReference type="NCBI Taxonomy" id="159291"/>
    <lineage>
        <taxon>Bacteria</taxon>
        <taxon>Pseudomonadati</taxon>
        <taxon>Spirochaetota</taxon>
        <taxon>Spirochaetia</taxon>
        <taxon>Spirochaetales</taxon>
        <taxon>Spirochaetaceae</taxon>
        <taxon>Alkalispirochaeta</taxon>
    </lineage>
</organism>
<dbReference type="SMART" id="SM00248">
    <property type="entry name" value="ANK"/>
    <property type="match status" value="2"/>
</dbReference>
<dbReference type="STRING" id="159291.SAMN05920897_1311"/>
<dbReference type="GO" id="GO:0016567">
    <property type="term" value="P:protein ubiquitination"/>
    <property type="evidence" value="ECO:0007669"/>
    <property type="project" value="TreeGrafter"/>
</dbReference>
<evidence type="ECO:0000313" key="6">
    <source>
        <dbReference type="Proteomes" id="UP000186400"/>
    </source>
</evidence>
<dbReference type="InterPro" id="IPR036770">
    <property type="entry name" value="Ankyrin_rpt-contain_sf"/>
</dbReference>
<keyword evidence="6" id="KW-1185">Reference proteome</keyword>
<name>A0A1N6XU21_9SPIO</name>
<reference evidence="5 6" key="1">
    <citation type="submission" date="2017-01" db="EMBL/GenBank/DDBJ databases">
        <authorList>
            <person name="Mah S.A."/>
            <person name="Swanson W.J."/>
            <person name="Moy G.W."/>
            <person name="Vacquier V.D."/>
        </authorList>
    </citation>
    <scope>NUCLEOTIDE SEQUENCE [LARGE SCALE GENOMIC DNA]</scope>
    <source>
        <strain evidence="5 6">ASpG1</strain>
    </source>
</reference>
<evidence type="ECO:0000256" key="1">
    <source>
        <dbReference type="ARBA" id="ARBA00022737"/>
    </source>
</evidence>
<feature type="compositionally biased region" description="Low complexity" evidence="4">
    <location>
        <begin position="55"/>
        <end position="65"/>
    </location>
</feature>
<protein>
    <submittedName>
        <fullName evidence="5">Ankyrin repeat-containing protein</fullName>
    </submittedName>
</protein>
<evidence type="ECO:0000256" key="2">
    <source>
        <dbReference type="ARBA" id="ARBA00023043"/>
    </source>
</evidence>
<dbReference type="PROSITE" id="PS50088">
    <property type="entry name" value="ANK_REPEAT"/>
    <property type="match status" value="1"/>
</dbReference>
<feature type="compositionally biased region" description="Polar residues" evidence="4">
    <location>
        <begin position="117"/>
        <end position="134"/>
    </location>
</feature>
<dbReference type="Gene3D" id="1.25.40.20">
    <property type="entry name" value="Ankyrin repeat-containing domain"/>
    <property type="match status" value="1"/>
</dbReference>
<dbReference type="PANTHER" id="PTHR24136">
    <property type="entry name" value="SOWAH (DROSOPHILA) HOMOLOG"/>
    <property type="match status" value="1"/>
</dbReference>
<dbReference type="PROSITE" id="PS50297">
    <property type="entry name" value="ANK_REP_REGION"/>
    <property type="match status" value="1"/>
</dbReference>
<keyword evidence="2 3" id="KW-0040">ANK repeat</keyword>
<accession>A0A1N6XU21</accession>
<evidence type="ECO:0000313" key="5">
    <source>
        <dbReference type="EMBL" id="SIR05671.1"/>
    </source>
</evidence>
<dbReference type="InterPro" id="IPR051573">
    <property type="entry name" value="Ankyrin-SOCS_box_domain"/>
</dbReference>
<dbReference type="OrthoDB" id="368967at2"/>
<dbReference type="Proteomes" id="UP000186400">
    <property type="component" value="Unassembled WGS sequence"/>
</dbReference>
<gene>
    <name evidence="5" type="ORF">SAMN05920897_1311</name>
</gene>
<feature type="region of interest" description="Disordered" evidence="4">
    <location>
        <begin position="48"/>
        <end position="71"/>
    </location>
</feature>
<proteinExistence type="predicted"/>
<dbReference type="PANTHER" id="PTHR24136:SF15">
    <property type="entry name" value="ANK_REP_REGION DOMAIN-CONTAINING PROTEIN"/>
    <property type="match status" value="1"/>
</dbReference>
<dbReference type="InterPro" id="IPR002110">
    <property type="entry name" value="Ankyrin_rpt"/>
</dbReference>
<sequence>MGYQVPLKPGVRCDECGNLLFGWYTRHGNRLFCSYGCQERYQRREDEYEQRQFEQEQQQQAQAEARSAEERAKNVQRIAAIRHDPRYNEIKMIGALVGRTDEELLADYMSRYGDPLQNPSLLQSAQPFPSQTHVPTGEPKTSFFDDSSAPPAQAQVQTGESKKSFFDDDPDPAEERQIKIFTKLAVASMVDDMKAMLLDGAVDSEVLCHNAMQHFLTLPDPSIVSHQVADLILAFGNLQAPQQTSVWPEIVSFGMTDIVQKALDRGAEINVGNDGKTPLNLAIRQRDVNMVKLLLERGADPNYFQTGFFVDAEYAVPPLVIAEQVGDEEIIALLQEHGASTDT</sequence>
<dbReference type="AlphaFoldDB" id="A0A1N6XU21"/>
<dbReference type="SUPFAM" id="SSF48403">
    <property type="entry name" value="Ankyrin repeat"/>
    <property type="match status" value="1"/>
</dbReference>
<evidence type="ECO:0000256" key="4">
    <source>
        <dbReference type="SAM" id="MobiDB-lite"/>
    </source>
</evidence>
<dbReference type="Pfam" id="PF12796">
    <property type="entry name" value="Ank_2"/>
    <property type="match status" value="1"/>
</dbReference>
<feature type="repeat" description="ANK" evidence="3">
    <location>
        <begin position="274"/>
        <end position="306"/>
    </location>
</feature>
<feature type="region of interest" description="Disordered" evidence="4">
    <location>
        <begin position="117"/>
        <end position="171"/>
    </location>
</feature>
<dbReference type="RefSeq" id="WP_143559274.1">
    <property type="nucleotide sequence ID" value="NZ_FTMS01000031.1"/>
</dbReference>
<dbReference type="EMBL" id="FTMS01000031">
    <property type="protein sequence ID" value="SIR05671.1"/>
    <property type="molecule type" value="Genomic_DNA"/>
</dbReference>
<keyword evidence="1" id="KW-0677">Repeat</keyword>